<dbReference type="InterPro" id="IPR030395">
    <property type="entry name" value="GP_PDE_dom"/>
</dbReference>
<dbReference type="PROSITE" id="PS51704">
    <property type="entry name" value="GP_PDE"/>
    <property type="match status" value="1"/>
</dbReference>
<dbReference type="EMBL" id="LAXI01000006">
    <property type="protein sequence ID" value="KRS17641.1"/>
    <property type="molecule type" value="Genomic_DNA"/>
</dbReference>
<dbReference type="Proteomes" id="UP000325785">
    <property type="component" value="Chromosome"/>
</dbReference>
<dbReference type="PANTHER" id="PTHR46211:SF1">
    <property type="entry name" value="GLYCEROPHOSPHODIESTER PHOSPHODIESTERASE, CYTOPLASMIC"/>
    <property type="match status" value="1"/>
</dbReference>
<dbReference type="AlphaFoldDB" id="A0A0T5P8G0"/>
<dbReference type="PATRIC" id="fig|540747.5.peg.5281"/>
<feature type="domain" description="GP-PDE" evidence="1">
    <location>
        <begin position="10"/>
        <end position="255"/>
    </location>
</feature>
<protein>
    <submittedName>
        <fullName evidence="2 3">Phosphodiesterase</fullName>
    </submittedName>
</protein>
<accession>A0A0T5P8G0</accession>
<dbReference type="GO" id="GO:0006629">
    <property type="term" value="P:lipid metabolic process"/>
    <property type="evidence" value="ECO:0007669"/>
    <property type="project" value="InterPro"/>
</dbReference>
<dbReference type="RefSeq" id="WP_057816282.1">
    <property type="nucleotide sequence ID" value="NZ_CP031598.1"/>
</dbReference>
<evidence type="ECO:0000313" key="5">
    <source>
        <dbReference type="Proteomes" id="UP000325785"/>
    </source>
</evidence>
<organism evidence="2 4">
    <name type="scientific">Roseovarius indicus</name>
    <dbReference type="NCBI Taxonomy" id="540747"/>
    <lineage>
        <taxon>Bacteria</taxon>
        <taxon>Pseudomonadati</taxon>
        <taxon>Pseudomonadota</taxon>
        <taxon>Alphaproteobacteria</taxon>
        <taxon>Rhodobacterales</taxon>
        <taxon>Roseobacteraceae</taxon>
        <taxon>Roseovarius</taxon>
    </lineage>
</organism>
<evidence type="ECO:0000313" key="3">
    <source>
        <dbReference type="EMBL" id="QEW24618.1"/>
    </source>
</evidence>
<proteinExistence type="predicted"/>
<dbReference type="Gene3D" id="3.20.20.190">
    <property type="entry name" value="Phosphatidylinositol (PI) phosphodiesterase"/>
    <property type="match status" value="1"/>
</dbReference>
<dbReference type="Proteomes" id="UP000051401">
    <property type="component" value="Unassembled WGS sequence"/>
</dbReference>
<dbReference type="KEGG" id="rid:RIdsm_00399"/>
<dbReference type="Pfam" id="PF03009">
    <property type="entry name" value="GDPD"/>
    <property type="match status" value="1"/>
</dbReference>
<name>A0A0T5P8G0_9RHOB</name>
<dbReference type="SUPFAM" id="SSF51695">
    <property type="entry name" value="PLC-like phosphodiesterases"/>
    <property type="match status" value="1"/>
</dbReference>
<gene>
    <name evidence="3" type="ORF">RIdsm_00399</name>
    <name evidence="2" type="ORF">XM52_11525</name>
</gene>
<reference evidence="3 5" key="2">
    <citation type="submission" date="2018-08" db="EMBL/GenBank/DDBJ databases">
        <title>Genetic Globetrotter - A new plasmid hitch-hiking vast phylogenetic and geographic distances.</title>
        <authorList>
            <person name="Vollmers J."/>
            <person name="Petersen J."/>
        </authorList>
    </citation>
    <scope>NUCLEOTIDE SEQUENCE [LARGE SCALE GENOMIC DNA]</scope>
    <source>
        <strain evidence="3 5">DSM 26383</strain>
    </source>
</reference>
<dbReference type="STRING" id="540747.SAMN04488031_107190"/>
<evidence type="ECO:0000259" key="1">
    <source>
        <dbReference type="PROSITE" id="PS51704"/>
    </source>
</evidence>
<evidence type="ECO:0000313" key="4">
    <source>
        <dbReference type="Proteomes" id="UP000051401"/>
    </source>
</evidence>
<dbReference type="InterPro" id="IPR017946">
    <property type="entry name" value="PLC-like_Pdiesterase_TIM-brl"/>
</dbReference>
<dbReference type="PANTHER" id="PTHR46211">
    <property type="entry name" value="GLYCEROPHOSPHORYL DIESTER PHOSPHODIESTERASE"/>
    <property type="match status" value="1"/>
</dbReference>
<dbReference type="OrthoDB" id="384721at2"/>
<keyword evidence="4" id="KW-1185">Reference proteome</keyword>
<dbReference type="GO" id="GO:0008081">
    <property type="term" value="F:phosphoric diester hydrolase activity"/>
    <property type="evidence" value="ECO:0007669"/>
    <property type="project" value="InterPro"/>
</dbReference>
<evidence type="ECO:0000313" key="2">
    <source>
        <dbReference type="EMBL" id="KRS17641.1"/>
    </source>
</evidence>
<reference evidence="2 4" key="1">
    <citation type="submission" date="2015-04" db="EMBL/GenBank/DDBJ databases">
        <title>The draft genome sequence of Roseovarius indicus B108T.</title>
        <authorList>
            <person name="Li G."/>
            <person name="Lai Q."/>
            <person name="Shao Z."/>
            <person name="Yan P."/>
        </authorList>
    </citation>
    <scope>NUCLEOTIDE SEQUENCE [LARGE SCALE GENOMIC DNA]</scope>
    <source>
        <strain evidence="2 4">B108</strain>
    </source>
</reference>
<sequence length="255" mass="27514">MSQLPEDFLRRPIAHRALHDVADGRPENSRAAIAAAIEAGYGIEIDLQLSRDGRAMVFHDYDLGRLTGDKGPIRQREAAELAQIGLLGGHEGVPSFAEVLELVDGRAPLLVELKDQHGQMGVTDDALEQAAAADLAGYNGPLALMSFNPNMVGRMAELAPAWPRGIVTCGYEAEDWPLLKEATRDHLRDIPDYDDAGCSFISHHATDLGRDRVAELNAGGAAVLCWTIRSPEAEAEARKVAQNITFEGYLAAIPA</sequence>
<dbReference type="EMBL" id="CP031598">
    <property type="protein sequence ID" value="QEW24618.1"/>
    <property type="molecule type" value="Genomic_DNA"/>
</dbReference>